<dbReference type="AlphaFoldDB" id="A0A6I1FEA8"/>
<sequence>MGNKLFQEAKIFVDQAVTSATNENIAIAKNSLSSAFANSTLAEQKQLNEMQKRLRQIEQSTQRNEYS</sequence>
<dbReference type="EMBL" id="WEIO01000006">
    <property type="protein sequence ID" value="KAB7706177.1"/>
    <property type="molecule type" value="Genomic_DNA"/>
</dbReference>
<dbReference type="InterPro" id="IPR024217">
    <property type="entry name" value="DUF3813"/>
</dbReference>
<dbReference type="Pfam" id="PF12758">
    <property type="entry name" value="DUF3813"/>
    <property type="match status" value="1"/>
</dbReference>
<comment type="caution">
    <text evidence="1">The sequence shown here is derived from an EMBL/GenBank/DDBJ whole genome shotgun (WGS) entry which is preliminary data.</text>
</comment>
<keyword evidence="2" id="KW-1185">Reference proteome</keyword>
<organism evidence="1 2">
    <name type="scientific">Bacillus aerolatus</name>
    <dbReference type="NCBI Taxonomy" id="2653354"/>
    <lineage>
        <taxon>Bacteria</taxon>
        <taxon>Bacillati</taxon>
        <taxon>Bacillota</taxon>
        <taxon>Bacilli</taxon>
        <taxon>Bacillales</taxon>
        <taxon>Bacillaceae</taxon>
        <taxon>Bacillus</taxon>
    </lineage>
</organism>
<dbReference type="RefSeq" id="WP_152152016.1">
    <property type="nucleotide sequence ID" value="NZ_WEIO01000006.1"/>
</dbReference>
<gene>
    <name evidence="1" type="ORF">F9802_11345</name>
</gene>
<protein>
    <submittedName>
        <fullName evidence="1">DUF3813 family protein</fullName>
    </submittedName>
</protein>
<reference evidence="1 2" key="1">
    <citation type="submission" date="2019-10" db="EMBL/GenBank/DDBJ databases">
        <title>Bacillus aerolatum sp. nov., isolated from bioaerosol of sport playgrounds.</title>
        <authorList>
            <person name="Chen P."/>
            <person name="Zhang G."/>
        </authorList>
    </citation>
    <scope>NUCLEOTIDE SEQUENCE [LARGE SCALE GENOMIC DNA]</scope>
    <source>
        <strain evidence="1 2">CX253</strain>
    </source>
</reference>
<name>A0A6I1FEA8_9BACI</name>
<accession>A0A6I1FEA8</accession>
<dbReference type="Proteomes" id="UP000429595">
    <property type="component" value="Unassembled WGS sequence"/>
</dbReference>
<proteinExistence type="predicted"/>
<evidence type="ECO:0000313" key="1">
    <source>
        <dbReference type="EMBL" id="KAB7706177.1"/>
    </source>
</evidence>
<evidence type="ECO:0000313" key="2">
    <source>
        <dbReference type="Proteomes" id="UP000429595"/>
    </source>
</evidence>